<organism evidence="2 3">
    <name type="scientific">Candidatus Ruthenibacterium avium</name>
    <dbReference type="NCBI Taxonomy" id="2838751"/>
    <lineage>
        <taxon>Bacteria</taxon>
        <taxon>Bacillati</taxon>
        <taxon>Bacillota</taxon>
        <taxon>Clostridia</taxon>
        <taxon>Eubacteriales</taxon>
        <taxon>Oscillospiraceae</taxon>
        <taxon>Ruthenibacterium</taxon>
    </lineage>
</organism>
<dbReference type="Pfam" id="PF00550">
    <property type="entry name" value="PP-binding"/>
    <property type="match status" value="1"/>
</dbReference>
<dbReference type="SUPFAM" id="SSF47336">
    <property type="entry name" value="ACP-like"/>
    <property type="match status" value="1"/>
</dbReference>
<feature type="domain" description="Carrier" evidence="1">
    <location>
        <begin position="1"/>
        <end position="79"/>
    </location>
</feature>
<dbReference type="InterPro" id="IPR036736">
    <property type="entry name" value="ACP-like_sf"/>
</dbReference>
<dbReference type="Proteomes" id="UP000824209">
    <property type="component" value="Unassembled WGS sequence"/>
</dbReference>
<evidence type="ECO:0000313" key="2">
    <source>
        <dbReference type="EMBL" id="HJB38956.1"/>
    </source>
</evidence>
<dbReference type="InterPro" id="IPR009081">
    <property type="entry name" value="PP-bd_ACP"/>
</dbReference>
<evidence type="ECO:0000259" key="1">
    <source>
        <dbReference type="PROSITE" id="PS50075"/>
    </source>
</evidence>
<protein>
    <submittedName>
        <fullName evidence="2">Acyl carrier protein</fullName>
    </submittedName>
</protein>
<dbReference type="PROSITE" id="PS50075">
    <property type="entry name" value="CARRIER"/>
    <property type="match status" value="1"/>
</dbReference>
<dbReference type="AlphaFoldDB" id="A0A9D2M192"/>
<reference evidence="2" key="2">
    <citation type="submission" date="2021-04" db="EMBL/GenBank/DDBJ databases">
        <authorList>
            <person name="Gilroy R."/>
        </authorList>
    </citation>
    <scope>NUCLEOTIDE SEQUENCE</scope>
    <source>
        <strain evidence="2">ChiBcec8-14828</strain>
    </source>
</reference>
<accession>A0A9D2M192</accession>
<proteinExistence type="predicted"/>
<gene>
    <name evidence="2" type="ORF">H9943_01010</name>
</gene>
<sequence>MTHEALMSDIQDIFRDNFDDDSLVITRETTADDIEDWDSLEQINLLTAMEKKFGIKFTLDDVRGLANVGDMADLIVRLKGE</sequence>
<evidence type="ECO:0000313" key="3">
    <source>
        <dbReference type="Proteomes" id="UP000824209"/>
    </source>
</evidence>
<name>A0A9D2M192_9FIRM</name>
<reference evidence="2" key="1">
    <citation type="journal article" date="2021" name="PeerJ">
        <title>Extensive microbial diversity within the chicken gut microbiome revealed by metagenomics and culture.</title>
        <authorList>
            <person name="Gilroy R."/>
            <person name="Ravi A."/>
            <person name="Getino M."/>
            <person name="Pursley I."/>
            <person name="Horton D.L."/>
            <person name="Alikhan N.F."/>
            <person name="Baker D."/>
            <person name="Gharbi K."/>
            <person name="Hall N."/>
            <person name="Watson M."/>
            <person name="Adriaenssens E.M."/>
            <person name="Foster-Nyarko E."/>
            <person name="Jarju S."/>
            <person name="Secka A."/>
            <person name="Antonio M."/>
            <person name="Oren A."/>
            <person name="Chaudhuri R.R."/>
            <person name="La Ragione R."/>
            <person name="Hildebrand F."/>
            <person name="Pallen M.J."/>
        </authorList>
    </citation>
    <scope>NUCLEOTIDE SEQUENCE</scope>
    <source>
        <strain evidence="2">ChiBcec8-14828</strain>
    </source>
</reference>
<dbReference type="Gene3D" id="1.10.1200.10">
    <property type="entry name" value="ACP-like"/>
    <property type="match status" value="1"/>
</dbReference>
<dbReference type="EMBL" id="DWYA01000009">
    <property type="protein sequence ID" value="HJB38956.1"/>
    <property type="molecule type" value="Genomic_DNA"/>
</dbReference>
<comment type="caution">
    <text evidence="2">The sequence shown here is derived from an EMBL/GenBank/DDBJ whole genome shotgun (WGS) entry which is preliminary data.</text>
</comment>